<feature type="non-terminal residue" evidence="2">
    <location>
        <position position="110"/>
    </location>
</feature>
<name>A0A8S0VGJ8_OLEEU</name>
<proteinExistence type="predicted"/>
<reference evidence="2 3" key="1">
    <citation type="submission" date="2019-12" db="EMBL/GenBank/DDBJ databases">
        <authorList>
            <person name="Alioto T."/>
            <person name="Alioto T."/>
            <person name="Gomez Garrido J."/>
        </authorList>
    </citation>
    <scope>NUCLEOTIDE SEQUENCE [LARGE SCALE GENOMIC DNA]</scope>
</reference>
<dbReference type="Gramene" id="OE9A043565T1">
    <property type="protein sequence ID" value="OE9A043565C1"/>
    <property type="gene ID" value="OE9A043565"/>
</dbReference>
<sequence length="110" mass="11614">NEPSQASTSKGDEDSDFSAPEGVTSDDENTLEEQEKAEGGKIDHKAEVAELEADNELSIEELRAKYAMGSAATGGPASSSSGGLDTPPQDEADVDMEEEESEDDEGKDFQ</sequence>
<feature type="region of interest" description="Disordered" evidence="1">
    <location>
        <begin position="1"/>
        <end position="55"/>
    </location>
</feature>
<keyword evidence="3" id="KW-1185">Reference proteome</keyword>
<gene>
    <name evidence="2" type="ORF">OLEA9_A043565</name>
</gene>
<feature type="compositionally biased region" description="Low complexity" evidence="1">
    <location>
        <begin position="68"/>
        <end position="83"/>
    </location>
</feature>
<evidence type="ECO:0000313" key="3">
    <source>
        <dbReference type="Proteomes" id="UP000594638"/>
    </source>
</evidence>
<dbReference type="AlphaFoldDB" id="A0A8S0VGJ8"/>
<protein>
    <submittedName>
        <fullName evidence="2">Uncharacterized protein</fullName>
    </submittedName>
</protein>
<feature type="region of interest" description="Disordered" evidence="1">
    <location>
        <begin position="68"/>
        <end position="110"/>
    </location>
</feature>
<dbReference type="Proteomes" id="UP000594638">
    <property type="component" value="Unassembled WGS sequence"/>
</dbReference>
<accession>A0A8S0VGJ8</accession>
<comment type="caution">
    <text evidence="2">The sequence shown here is derived from an EMBL/GenBank/DDBJ whole genome shotgun (WGS) entry which is preliminary data.</text>
</comment>
<evidence type="ECO:0000313" key="2">
    <source>
        <dbReference type="EMBL" id="CAA3032935.1"/>
    </source>
</evidence>
<dbReference type="EMBL" id="CACTIH010009747">
    <property type="protein sequence ID" value="CAA3032935.1"/>
    <property type="molecule type" value="Genomic_DNA"/>
</dbReference>
<organism evidence="2 3">
    <name type="scientific">Olea europaea subsp. europaea</name>
    <dbReference type="NCBI Taxonomy" id="158383"/>
    <lineage>
        <taxon>Eukaryota</taxon>
        <taxon>Viridiplantae</taxon>
        <taxon>Streptophyta</taxon>
        <taxon>Embryophyta</taxon>
        <taxon>Tracheophyta</taxon>
        <taxon>Spermatophyta</taxon>
        <taxon>Magnoliopsida</taxon>
        <taxon>eudicotyledons</taxon>
        <taxon>Gunneridae</taxon>
        <taxon>Pentapetalae</taxon>
        <taxon>asterids</taxon>
        <taxon>lamiids</taxon>
        <taxon>Lamiales</taxon>
        <taxon>Oleaceae</taxon>
        <taxon>Oleeae</taxon>
        <taxon>Olea</taxon>
    </lineage>
</organism>
<feature type="compositionally biased region" description="Acidic residues" evidence="1">
    <location>
        <begin position="88"/>
        <end position="110"/>
    </location>
</feature>
<feature type="compositionally biased region" description="Basic and acidic residues" evidence="1">
    <location>
        <begin position="33"/>
        <end position="48"/>
    </location>
</feature>
<evidence type="ECO:0000256" key="1">
    <source>
        <dbReference type="SAM" id="MobiDB-lite"/>
    </source>
</evidence>